<proteinExistence type="predicted"/>
<organism evidence="1">
    <name type="scientific">bioreactor metagenome</name>
    <dbReference type="NCBI Taxonomy" id="1076179"/>
    <lineage>
        <taxon>unclassified sequences</taxon>
        <taxon>metagenomes</taxon>
        <taxon>ecological metagenomes</taxon>
    </lineage>
</organism>
<dbReference type="EMBL" id="VSSQ01074236">
    <property type="protein sequence ID" value="MPN25163.1"/>
    <property type="molecule type" value="Genomic_DNA"/>
</dbReference>
<dbReference type="AlphaFoldDB" id="A0A645GN86"/>
<protein>
    <submittedName>
        <fullName evidence="1">Uncharacterized protein</fullName>
    </submittedName>
</protein>
<gene>
    <name evidence="1" type="ORF">SDC9_172570</name>
</gene>
<accession>A0A645GN86</accession>
<name>A0A645GN86_9ZZZZ</name>
<evidence type="ECO:0000313" key="1">
    <source>
        <dbReference type="EMBL" id="MPN25163.1"/>
    </source>
</evidence>
<sequence length="87" mass="9335">MHLFAPVPQILRIKPASAGNQKLSMRSHKGVFEQNLVQLVGIELGFFKHIDKPVAQAASLARVESGYGKGIFSMGKVALGFLCAAVL</sequence>
<reference evidence="1" key="1">
    <citation type="submission" date="2019-08" db="EMBL/GenBank/DDBJ databases">
        <authorList>
            <person name="Kucharzyk K."/>
            <person name="Murdoch R.W."/>
            <person name="Higgins S."/>
            <person name="Loffler F."/>
        </authorList>
    </citation>
    <scope>NUCLEOTIDE SEQUENCE</scope>
</reference>
<comment type="caution">
    <text evidence="1">The sequence shown here is derived from an EMBL/GenBank/DDBJ whole genome shotgun (WGS) entry which is preliminary data.</text>
</comment>